<sequence length="211" mass="24161">MDTPRIRNAQTMTSTINTITKSTNPALPICNDVGLSTAAAAPAEEEEAAASNRIDDDDDGEGLLSQYLIFTQERVLALSPVLSNVRLFVLNFIRPFVYEPGPLYAMRATLKNDEQRFDYRVQAEIQFLETSDETDHGYGSDVETEMYQITFNADDMRKLLKCAPWDPMWLRNETQFMIRKMLLPPNHRRQLCKLTVNVHNELGQHKIVCNY</sequence>
<name>Q0IKY9_NPVLS</name>
<accession>Q0IKY9</accession>
<protein>
    <submittedName>
        <fullName evidence="1">ORF130</fullName>
    </submittedName>
</protein>
<dbReference type="GeneID" id="5176377"/>
<proteinExistence type="predicted"/>
<dbReference type="Proteomes" id="UP000201737">
    <property type="component" value="Segment"/>
</dbReference>
<evidence type="ECO:0000313" key="1">
    <source>
        <dbReference type="EMBL" id="AAR28894.1"/>
    </source>
</evidence>
<evidence type="ECO:0000313" key="2">
    <source>
        <dbReference type="Proteomes" id="UP000201737"/>
    </source>
</evidence>
<organism evidence="1 2">
    <name type="scientific">Leucania separata nucleopolyhedrovirus</name>
    <name type="common">LsNPV</name>
    <dbReference type="NCBI Taxonomy" id="1307956"/>
    <lineage>
        <taxon>Viruses</taxon>
        <taxon>Viruses incertae sedis</taxon>
        <taxon>Naldaviricetes</taxon>
        <taxon>Lefavirales</taxon>
        <taxon>Baculoviridae</taxon>
        <taxon>Alphabaculovirus</taxon>
        <taxon>Alphabaculovirus leseparatae</taxon>
    </lineage>
</organism>
<organismHost>
    <name type="scientific">Lepidoptera</name>
    <name type="common">moths &amp; butterflies</name>
    <dbReference type="NCBI Taxonomy" id="7088"/>
</organismHost>
<dbReference type="KEGG" id="vg:5176377"/>
<keyword evidence="2" id="KW-1185">Reference proteome</keyword>
<reference evidence="1 2" key="2">
    <citation type="journal article" date="2007" name="Virus Res.">
        <title>P13 of Leucania separata multiple nuclear polyhedrosis virus affected the polyhedra and budded virions yields of AcMNPV.</title>
        <authorList>
            <person name="Du E.Q."/>
            <person name="Yan F."/>
            <person name="Jin W.X."/>
            <person name="Lu N."/>
            <person name="Xiao H.Z."/>
            <person name="Lu S.Y."/>
            <person name="Qi Y.P."/>
        </authorList>
    </citation>
    <scope>NUCLEOTIDE SEQUENCE [LARGE SCALE GENOMIC DNA]</scope>
    <source>
        <strain evidence="1 2">AH1</strain>
    </source>
</reference>
<dbReference type="RefSeq" id="YP_758427.1">
    <property type="nucleotide sequence ID" value="NC_008348.1"/>
</dbReference>
<reference evidence="1 2" key="1">
    <citation type="journal article" date="2007" name="Virus Genes">
        <title>Genome sequence of Leucania seperata nucleopolyhedrovirus.</title>
        <authorList>
            <person name="Xiao H."/>
            <person name="Qi Y."/>
        </authorList>
    </citation>
    <scope>NUCLEOTIDE SEQUENCE [LARGE SCALE GENOMIC DNA]</scope>
    <source>
        <strain evidence="1 2">AH1</strain>
    </source>
</reference>
<dbReference type="EMBL" id="AY394490">
    <property type="protein sequence ID" value="AAR28894.1"/>
    <property type="molecule type" value="Genomic_DNA"/>
</dbReference>